<feature type="transmembrane region" description="Helical" evidence="7">
    <location>
        <begin position="260"/>
        <end position="280"/>
    </location>
</feature>
<dbReference type="AlphaFoldDB" id="A0A1F5HVE3"/>
<organism evidence="9 10">
    <name type="scientific">Candidatus Curtissbacteria bacterium RIFCSPLOWO2_01_FULL_42_26</name>
    <dbReference type="NCBI Taxonomy" id="1797729"/>
    <lineage>
        <taxon>Bacteria</taxon>
        <taxon>Candidatus Curtissiibacteriota</taxon>
    </lineage>
</organism>
<evidence type="ECO:0000256" key="3">
    <source>
        <dbReference type="ARBA" id="ARBA00022475"/>
    </source>
</evidence>
<feature type="transmembrane region" description="Helical" evidence="7">
    <location>
        <begin position="55"/>
        <end position="74"/>
    </location>
</feature>
<dbReference type="Pfam" id="PF07690">
    <property type="entry name" value="MFS_1"/>
    <property type="match status" value="1"/>
</dbReference>
<sequence length="409" mass="43664">MLPILNKYLKLLKNTNFLLLILVIFIGQAASAFLVLALIVSVFKQTGSNFGVSGVILSFALPSFLLMAVSGLVADLFDRKIIIIFANTFIALVVLLILVSKQAFYASIPLAFLYFAGNSFFIPASSAATAQLVKKRQLLLANSLFISALAGGVIIGLFLAAVISFFAGAQMVLIICEALLISAAALSLFLPKLLPRKRANFTIIKTLADIWKGFDYIFDHKVIWFFFGMFALIQGIIAFGITLAPGFFEEIVGVSIEKSPLLIFPLIGIGVLLGIAVSHLPGKKEGTLVSLGLAVLGLATATVGGFVNVFGTANLIFVPVVFFLIAVGLGSVVVLIASRAALQENVSHHYQGTVFGANIILASFFSGLFSPAAATFEAIWGYANLLLGAGIVITLVSFFCLYAAKKWQF</sequence>
<feature type="transmembrane region" description="Helical" evidence="7">
    <location>
        <begin position="222"/>
        <end position="248"/>
    </location>
</feature>
<feature type="transmembrane region" description="Helical" evidence="7">
    <location>
        <begin position="354"/>
        <end position="373"/>
    </location>
</feature>
<keyword evidence="5 7" id="KW-1133">Transmembrane helix</keyword>
<dbReference type="InterPro" id="IPR011701">
    <property type="entry name" value="MFS"/>
</dbReference>
<dbReference type="STRING" id="1797729.A3A60_04395"/>
<evidence type="ECO:0000256" key="1">
    <source>
        <dbReference type="ARBA" id="ARBA00004651"/>
    </source>
</evidence>
<dbReference type="SUPFAM" id="SSF103473">
    <property type="entry name" value="MFS general substrate transporter"/>
    <property type="match status" value="1"/>
</dbReference>
<accession>A0A1F5HVE3</accession>
<feature type="transmembrane region" description="Helical" evidence="7">
    <location>
        <begin position="316"/>
        <end position="342"/>
    </location>
</feature>
<reference evidence="9 10" key="1">
    <citation type="journal article" date="2016" name="Nat. Commun.">
        <title>Thousands of microbial genomes shed light on interconnected biogeochemical processes in an aquifer system.</title>
        <authorList>
            <person name="Anantharaman K."/>
            <person name="Brown C.T."/>
            <person name="Hug L.A."/>
            <person name="Sharon I."/>
            <person name="Castelle C.J."/>
            <person name="Probst A.J."/>
            <person name="Thomas B.C."/>
            <person name="Singh A."/>
            <person name="Wilkins M.J."/>
            <person name="Karaoz U."/>
            <person name="Brodie E.L."/>
            <person name="Williams K.H."/>
            <person name="Hubbard S.S."/>
            <person name="Banfield J.F."/>
        </authorList>
    </citation>
    <scope>NUCLEOTIDE SEQUENCE [LARGE SCALE GENOMIC DNA]</scope>
</reference>
<comment type="caution">
    <text evidence="9">The sequence shown here is derived from an EMBL/GenBank/DDBJ whole genome shotgun (WGS) entry which is preliminary data.</text>
</comment>
<dbReference type="EMBL" id="MFBS01000042">
    <property type="protein sequence ID" value="OGE08128.1"/>
    <property type="molecule type" value="Genomic_DNA"/>
</dbReference>
<gene>
    <name evidence="9" type="ORF">A3A60_04395</name>
</gene>
<dbReference type="PROSITE" id="PS50850">
    <property type="entry name" value="MFS"/>
    <property type="match status" value="1"/>
</dbReference>
<feature type="domain" description="Major facilitator superfamily (MFS) profile" evidence="8">
    <location>
        <begin position="16"/>
        <end position="406"/>
    </location>
</feature>
<dbReference type="GO" id="GO:0022857">
    <property type="term" value="F:transmembrane transporter activity"/>
    <property type="evidence" value="ECO:0007669"/>
    <property type="project" value="InterPro"/>
</dbReference>
<feature type="transmembrane region" description="Helical" evidence="7">
    <location>
        <begin position="17"/>
        <end position="43"/>
    </location>
</feature>
<dbReference type="InterPro" id="IPR020846">
    <property type="entry name" value="MFS_dom"/>
</dbReference>
<feature type="transmembrane region" description="Helical" evidence="7">
    <location>
        <begin position="144"/>
        <end position="166"/>
    </location>
</feature>
<evidence type="ECO:0000256" key="4">
    <source>
        <dbReference type="ARBA" id="ARBA00022692"/>
    </source>
</evidence>
<evidence type="ECO:0000256" key="2">
    <source>
        <dbReference type="ARBA" id="ARBA00022448"/>
    </source>
</evidence>
<name>A0A1F5HVE3_9BACT</name>
<proteinExistence type="predicted"/>
<dbReference type="PANTHER" id="PTHR43266:SF2">
    <property type="entry name" value="MAJOR FACILITATOR SUPERFAMILY (MFS) PROFILE DOMAIN-CONTAINING PROTEIN"/>
    <property type="match status" value="1"/>
</dbReference>
<dbReference type="Proteomes" id="UP000179227">
    <property type="component" value="Unassembled WGS sequence"/>
</dbReference>
<evidence type="ECO:0000259" key="8">
    <source>
        <dbReference type="PROSITE" id="PS50850"/>
    </source>
</evidence>
<comment type="subcellular location">
    <subcellularLocation>
        <location evidence="1">Cell membrane</location>
        <topology evidence="1">Multi-pass membrane protein</topology>
    </subcellularLocation>
</comment>
<evidence type="ECO:0000313" key="9">
    <source>
        <dbReference type="EMBL" id="OGE08128.1"/>
    </source>
</evidence>
<protein>
    <recommendedName>
        <fullName evidence="8">Major facilitator superfamily (MFS) profile domain-containing protein</fullName>
    </recommendedName>
</protein>
<keyword evidence="2" id="KW-0813">Transport</keyword>
<feature type="transmembrane region" description="Helical" evidence="7">
    <location>
        <begin position="287"/>
        <end position="310"/>
    </location>
</feature>
<dbReference type="InterPro" id="IPR036259">
    <property type="entry name" value="MFS_trans_sf"/>
</dbReference>
<feature type="transmembrane region" description="Helical" evidence="7">
    <location>
        <begin position="81"/>
        <end position="99"/>
    </location>
</feature>
<feature type="transmembrane region" description="Helical" evidence="7">
    <location>
        <begin position="172"/>
        <end position="190"/>
    </location>
</feature>
<dbReference type="PANTHER" id="PTHR43266">
    <property type="entry name" value="MACROLIDE-EFFLUX PROTEIN"/>
    <property type="match status" value="1"/>
</dbReference>
<feature type="transmembrane region" description="Helical" evidence="7">
    <location>
        <begin position="111"/>
        <end position="132"/>
    </location>
</feature>
<keyword evidence="3" id="KW-1003">Cell membrane</keyword>
<dbReference type="Gene3D" id="1.20.1250.20">
    <property type="entry name" value="MFS general substrate transporter like domains"/>
    <property type="match status" value="1"/>
</dbReference>
<keyword evidence="4 7" id="KW-0812">Transmembrane</keyword>
<evidence type="ECO:0000313" key="10">
    <source>
        <dbReference type="Proteomes" id="UP000179227"/>
    </source>
</evidence>
<feature type="transmembrane region" description="Helical" evidence="7">
    <location>
        <begin position="379"/>
        <end position="404"/>
    </location>
</feature>
<evidence type="ECO:0000256" key="7">
    <source>
        <dbReference type="SAM" id="Phobius"/>
    </source>
</evidence>
<evidence type="ECO:0000256" key="6">
    <source>
        <dbReference type="ARBA" id="ARBA00023136"/>
    </source>
</evidence>
<dbReference type="GO" id="GO:0005886">
    <property type="term" value="C:plasma membrane"/>
    <property type="evidence" value="ECO:0007669"/>
    <property type="project" value="UniProtKB-SubCell"/>
</dbReference>
<evidence type="ECO:0000256" key="5">
    <source>
        <dbReference type="ARBA" id="ARBA00022989"/>
    </source>
</evidence>
<keyword evidence="6 7" id="KW-0472">Membrane</keyword>